<gene>
    <name evidence="2" type="primary">3</name>
    <name evidence="2" type="ORF">SEA_BUMBLE_3</name>
</gene>
<reference evidence="2 3" key="1">
    <citation type="submission" date="2020-05" db="EMBL/GenBank/DDBJ databases">
        <authorList>
            <person name="Bohanan V.A."/>
            <person name="Brazelton B.R."/>
            <person name="Coffey L.M."/>
            <person name="Donovan A.R."/>
            <person name="Gales A.C."/>
            <person name="Glasscock A.J."/>
            <person name="Grill M."/>
            <person name="Harper M.C."/>
            <person name="Hollowell C.E."/>
            <person name="Liu T.Y."/>
            <person name="Mansour C."/>
            <person name="McDowell A.D."/>
            <person name="Miller T.E."/>
            <person name="Nash A.G."/>
            <person name="Seo J."/>
            <person name="Sherman Z.A."/>
            <person name="Albert R.M."/>
            <person name="Ayala A."/>
            <person name="Monti D.L."/>
            <person name="Garlena R.A."/>
            <person name="Russell D.A."/>
            <person name="Pope W.H."/>
            <person name="Jacobs-Sera D."/>
            <person name="Hatfull G.F."/>
        </authorList>
    </citation>
    <scope>NUCLEOTIDE SEQUENCE [LARGE SCALE GENOMIC DNA]</scope>
</reference>
<feature type="region of interest" description="Disordered" evidence="1">
    <location>
        <begin position="413"/>
        <end position="461"/>
    </location>
</feature>
<organism evidence="2 3">
    <name type="scientific">Arthrobacter phage Bumble</name>
    <dbReference type="NCBI Taxonomy" id="2743904"/>
    <lineage>
        <taxon>Viruses</taxon>
        <taxon>Duplodnaviria</taxon>
        <taxon>Heunggongvirae</taxon>
        <taxon>Uroviricota</taxon>
        <taxon>Caudoviricetes</taxon>
        <taxon>Berryhillviridae</taxon>
        <taxon>Altadenavirus</taxon>
        <taxon>Altadenavirus bumble</taxon>
    </lineage>
</organism>
<evidence type="ECO:0000313" key="2">
    <source>
        <dbReference type="EMBL" id="QKY79769.1"/>
    </source>
</evidence>
<keyword evidence="3" id="KW-1185">Reference proteome</keyword>
<dbReference type="InterPro" id="IPR009279">
    <property type="entry name" value="Portal_Mu"/>
</dbReference>
<name>A0A7G3VCD3_9CAUD</name>
<proteinExistence type="predicted"/>
<dbReference type="Proteomes" id="UP000516407">
    <property type="component" value="Segment"/>
</dbReference>
<feature type="compositionally biased region" description="Low complexity" evidence="1">
    <location>
        <begin position="442"/>
        <end position="457"/>
    </location>
</feature>
<accession>A0A7G3VCD3</accession>
<evidence type="ECO:0000256" key="1">
    <source>
        <dbReference type="SAM" id="MobiDB-lite"/>
    </source>
</evidence>
<feature type="compositionally biased region" description="Pro residues" evidence="1">
    <location>
        <begin position="429"/>
        <end position="441"/>
    </location>
</feature>
<protein>
    <submittedName>
        <fullName evidence="2">Portal protein</fullName>
    </submittedName>
</protein>
<dbReference type="EMBL" id="MT498055">
    <property type="protein sequence ID" value="QKY79769.1"/>
    <property type="molecule type" value="Genomic_DNA"/>
</dbReference>
<sequence>MTLETESGYPGGLAPDPMDWFRPTSTGWVVDPLDANPDLRFPNSVRIFDEMRRTDGQIGSLLNAHVLPILKARWKLTGDDVRDEVREAVRREIGLQVPGSGRARRRRHGIVLLEHLQDALLALPLGFMPFEQVYVVAPATPEEIATTGLSRIAHIRKLAPRMPSTVSQIHLGKDGGLAGISQIDHDPRAFGKEIFIPVDKLVYYVIRKEGADWSGVSILRTAYKDWLIKDKLVRLNAQIIERNGMGIPVVSYDGQKVQQATAERIGRELRAGARSYAALPDGATIKLQGVEGSTRDPLPSIQHHNQEMTRSALAMFLDLGHDAGARSLGETFLDFFTAALQTVADKLAETFTEHVIRDFVELNFGPDEPYPVLEPGSLSANKEIVAESLKVLVEAGILTPDDPLETRVREELGLPEADAGTARKTAAPAPAPALAGPPPAEGAPAAPGAPEEPVLPLSEGEDHLDRIERLLEGVAAARLRREGRLNVRSL</sequence>
<evidence type="ECO:0000313" key="3">
    <source>
        <dbReference type="Proteomes" id="UP000516407"/>
    </source>
</evidence>
<dbReference type="Pfam" id="PF06074">
    <property type="entry name" value="Portal_Mu"/>
    <property type="match status" value="1"/>
</dbReference>